<feature type="non-terminal residue" evidence="1">
    <location>
        <position position="1"/>
    </location>
</feature>
<evidence type="ECO:0000313" key="2">
    <source>
        <dbReference type="Proteomes" id="UP000681056"/>
    </source>
</evidence>
<protein>
    <submittedName>
        <fullName evidence="1">Uncharacterized protein</fullName>
    </submittedName>
</protein>
<gene>
    <name evidence="1" type="primary">SRR7976325_19_1</name>
</gene>
<dbReference type="KEGG" id="vg:80398407"/>
<dbReference type="Proteomes" id="UP000681056">
    <property type="component" value="Segment"/>
</dbReference>
<sequence length="75" mass="8029">HGGSFCMDGQVFQSVIWGLVIPCTTVSYLSDHGVSLSSTVTLYDEGLSMLAEGISMSSHRLISDGWCLVFLLTAT</sequence>
<proteinExistence type="predicted"/>
<organism evidence="1 2">
    <name type="scientific">ssRNA phage SRR7976325_19</name>
    <dbReference type="NCBI Taxonomy" id="2786706"/>
    <lineage>
        <taxon>Viruses</taxon>
        <taxon>Riboviria</taxon>
        <taxon>Orthornavirae</taxon>
        <taxon>Lenarviricota</taxon>
        <taxon>Leviviricetes</taxon>
        <taxon>Norzivirales</taxon>
        <taxon>Fiersviridae</taxon>
        <taxon>Imeberivirus</taxon>
        <taxon>Imeberivirus luticola</taxon>
    </lineage>
</organism>
<name>A0A8S5L512_9VIRU</name>
<dbReference type="GeneID" id="80398407"/>
<keyword evidence="2" id="KW-1185">Reference proteome</keyword>
<dbReference type="EMBL" id="BK014207">
    <property type="protein sequence ID" value="DAD52790.1"/>
    <property type="molecule type" value="Genomic_RNA"/>
</dbReference>
<reference evidence="1 2" key="1">
    <citation type="submission" date="2020-09" db="EMBL/GenBank/DDBJ databases">
        <title>Leviviricetes taxonomy.</title>
        <authorList>
            <person name="Stockdale S.R."/>
            <person name="Callanan J."/>
            <person name="Adriaenssens E.M."/>
            <person name="Kuhn J.H."/>
            <person name="Rumnieks J."/>
            <person name="Shkoporov A."/>
            <person name="Draper L.A."/>
            <person name="Ross P."/>
            <person name="Hill C."/>
        </authorList>
    </citation>
    <scope>NUCLEOTIDE SEQUENCE [LARGE SCALE GENOMIC DNA]</scope>
</reference>
<accession>A0A8S5L512</accession>
<evidence type="ECO:0000313" key="1">
    <source>
        <dbReference type="EMBL" id="DAD52790.1"/>
    </source>
</evidence>
<dbReference type="RefSeq" id="YP_010769399.1">
    <property type="nucleotide sequence ID" value="NC_073963.1"/>
</dbReference>